<dbReference type="GO" id="GO:0016301">
    <property type="term" value="F:kinase activity"/>
    <property type="evidence" value="ECO:0007669"/>
    <property type="project" value="UniProtKB-KW"/>
</dbReference>
<name>A0A6J0ZTF1_9ROSI</name>
<feature type="region of interest" description="Disordered" evidence="1">
    <location>
        <begin position="199"/>
        <end position="256"/>
    </location>
</feature>
<sequence>MMAVDLNNSELLLPSQFFTPQDLHGLSLDNSNSSSNKPINQNASYYVFGSTDSWSEFSSPIGSELSSSSTESSEEEDDYSGELTRQMAQYMLQDEDKHEKSWGLAGSPESTLWSQLWSNLYSPVGPSRGPSPPLTPVVGNFEKMKINEETARYNQGERFISTSTSIQVSRSNPYARFQSKRTLVDDQIRAIQFHRLKQEQAQKQMEQKPRVKHYQSKGRVFSDNGQKAASDSNNPWYTRQQQQQQQQQQQSNQQAGSDMRAVFLNASGSRNGSCGTGVFLPRGIGTPCESRKKQGCATVLIPARVLQALKLHFEKTGVPSRFNSGFPLEHDASVSGRNSMYSQQKRQPRTVPALNHQDVGLPQEWTY</sequence>
<reference evidence="3" key="1">
    <citation type="submission" date="2025-08" db="UniProtKB">
        <authorList>
            <consortium name="RefSeq"/>
        </authorList>
    </citation>
    <scope>IDENTIFICATION</scope>
    <source>
        <tissue evidence="3">Leaf</tissue>
    </source>
</reference>
<feature type="region of interest" description="Disordered" evidence="1">
    <location>
        <begin position="333"/>
        <end position="357"/>
    </location>
</feature>
<dbReference type="OrthoDB" id="1709562at2759"/>
<feature type="compositionally biased region" description="Basic and acidic residues" evidence="1">
    <location>
        <begin position="199"/>
        <end position="209"/>
    </location>
</feature>
<protein>
    <submittedName>
        <fullName evidence="3">Serine/threonine-protein kinase pakD</fullName>
    </submittedName>
</protein>
<dbReference type="AlphaFoldDB" id="A0A6J0ZTF1"/>
<proteinExistence type="predicted"/>
<keyword evidence="2" id="KW-1185">Reference proteome</keyword>
<keyword evidence="3" id="KW-0808">Transferase</keyword>
<feature type="compositionally biased region" description="Low complexity" evidence="1">
    <location>
        <begin position="59"/>
        <end position="71"/>
    </location>
</feature>
<feature type="compositionally biased region" description="Polar residues" evidence="1">
    <location>
        <begin position="223"/>
        <end position="239"/>
    </location>
</feature>
<evidence type="ECO:0000256" key="1">
    <source>
        <dbReference type="SAM" id="MobiDB-lite"/>
    </source>
</evidence>
<dbReference type="GeneID" id="110411978"/>
<keyword evidence="3" id="KW-0418">Kinase</keyword>
<accession>A0A6J0ZTF1</accession>
<dbReference type="RefSeq" id="XP_021278037.1">
    <property type="nucleotide sequence ID" value="XM_021422362.1"/>
</dbReference>
<evidence type="ECO:0000313" key="2">
    <source>
        <dbReference type="Proteomes" id="UP000504621"/>
    </source>
</evidence>
<dbReference type="Proteomes" id="UP000504621">
    <property type="component" value="Unplaced"/>
</dbReference>
<feature type="compositionally biased region" description="Polar residues" evidence="1">
    <location>
        <begin position="335"/>
        <end position="345"/>
    </location>
</feature>
<dbReference type="PANTHER" id="PTHR33356">
    <property type="entry name" value="TIP41-LIKE PROTEIN"/>
    <property type="match status" value="1"/>
</dbReference>
<feature type="compositionally biased region" description="Low complexity" evidence="1">
    <location>
        <begin position="240"/>
        <end position="254"/>
    </location>
</feature>
<dbReference type="PANTHER" id="PTHR33356:SF16">
    <property type="entry name" value="G PATCH DOMAIN PROTEIN"/>
    <property type="match status" value="1"/>
</dbReference>
<evidence type="ECO:0000313" key="3">
    <source>
        <dbReference type="RefSeq" id="XP_021278037.1"/>
    </source>
</evidence>
<organism evidence="2 3">
    <name type="scientific">Herrania umbratica</name>
    <dbReference type="NCBI Taxonomy" id="108875"/>
    <lineage>
        <taxon>Eukaryota</taxon>
        <taxon>Viridiplantae</taxon>
        <taxon>Streptophyta</taxon>
        <taxon>Embryophyta</taxon>
        <taxon>Tracheophyta</taxon>
        <taxon>Spermatophyta</taxon>
        <taxon>Magnoliopsida</taxon>
        <taxon>eudicotyledons</taxon>
        <taxon>Gunneridae</taxon>
        <taxon>Pentapetalae</taxon>
        <taxon>rosids</taxon>
        <taxon>malvids</taxon>
        <taxon>Malvales</taxon>
        <taxon>Malvaceae</taxon>
        <taxon>Byttnerioideae</taxon>
        <taxon>Herrania</taxon>
    </lineage>
</organism>
<feature type="region of interest" description="Disordered" evidence="1">
    <location>
        <begin position="59"/>
        <end position="81"/>
    </location>
</feature>
<gene>
    <name evidence="3" type="primary">LOC110411978</name>
</gene>